<dbReference type="InterPro" id="IPR025275">
    <property type="entry name" value="DUF4015"/>
</dbReference>
<comment type="caution">
    <text evidence="3">The sequence shown here is derived from an EMBL/GenBank/DDBJ whole genome shotgun (WGS) entry which is preliminary data.</text>
</comment>
<protein>
    <recommendedName>
        <fullName evidence="2">DUF4015 domain-containing protein</fullName>
    </recommendedName>
</protein>
<gene>
    <name evidence="3" type="ORF">SDC9_88880</name>
</gene>
<sequence>MAKTRPYRGRQGKWKSLAIITLAVLTILLFLAYTYKTNDDFRSAVSDIAAVLRGERLPEKQPADTNTPPSGEPVPETKPVPETEPEPEKPETGPILRLTDTTVDEAAKAGAYGVVVDLKLTGGEVCYTSEVAGAAAAVQPDAYDLKALAQSCHEKGLVLWGRLSAFTDHLGPRNVQNSGVMVASGVLFLDGNYRRSLDPYKAPAREYVEALAREAVAAGVDMVLLADVCYPTYGKLSLIAYKDGGLTKQQQLGEFIYAL</sequence>
<name>A0A644ZNB2_9ZZZZ</name>
<proteinExistence type="predicted"/>
<dbReference type="EMBL" id="VSSQ01009646">
    <property type="protein sequence ID" value="MPM42217.1"/>
    <property type="molecule type" value="Genomic_DNA"/>
</dbReference>
<dbReference type="Pfam" id="PF13200">
    <property type="entry name" value="DUF4015"/>
    <property type="match status" value="1"/>
</dbReference>
<evidence type="ECO:0000256" key="1">
    <source>
        <dbReference type="SAM" id="MobiDB-lite"/>
    </source>
</evidence>
<feature type="domain" description="DUF4015" evidence="2">
    <location>
        <begin position="100"/>
        <end position="251"/>
    </location>
</feature>
<accession>A0A644ZNB2</accession>
<reference evidence="3" key="1">
    <citation type="submission" date="2019-08" db="EMBL/GenBank/DDBJ databases">
        <authorList>
            <person name="Kucharzyk K."/>
            <person name="Murdoch R.W."/>
            <person name="Higgins S."/>
            <person name="Loffler F."/>
        </authorList>
    </citation>
    <scope>NUCLEOTIDE SEQUENCE</scope>
</reference>
<evidence type="ECO:0000259" key="2">
    <source>
        <dbReference type="Pfam" id="PF13200"/>
    </source>
</evidence>
<feature type="region of interest" description="Disordered" evidence="1">
    <location>
        <begin position="56"/>
        <end position="96"/>
    </location>
</feature>
<evidence type="ECO:0000313" key="3">
    <source>
        <dbReference type="EMBL" id="MPM42217.1"/>
    </source>
</evidence>
<dbReference type="AlphaFoldDB" id="A0A644ZNB2"/>
<organism evidence="3">
    <name type="scientific">bioreactor metagenome</name>
    <dbReference type="NCBI Taxonomy" id="1076179"/>
    <lineage>
        <taxon>unclassified sequences</taxon>
        <taxon>metagenomes</taxon>
        <taxon>ecological metagenomes</taxon>
    </lineage>
</organism>